<dbReference type="RefSeq" id="WP_188358696.1">
    <property type="nucleotide sequence ID" value="NZ_BMDC01000001.1"/>
</dbReference>
<protein>
    <submittedName>
        <fullName evidence="3">Uncharacterized protein</fullName>
    </submittedName>
</protein>
<gene>
    <name evidence="3" type="ORF">GCM10007359_04440</name>
</gene>
<organism evidence="3 4">
    <name type="scientific">Rothia aerolata</name>
    <dbReference type="NCBI Taxonomy" id="1812262"/>
    <lineage>
        <taxon>Bacteria</taxon>
        <taxon>Bacillati</taxon>
        <taxon>Actinomycetota</taxon>
        <taxon>Actinomycetes</taxon>
        <taxon>Micrococcales</taxon>
        <taxon>Micrococcaceae</taxon>
        <taxon>Rothia</taxon>
    </lineage>
</organism>
<dbReference type="EMBL" id="BMDC01000001">
    <property type="protein sequence ID" value="GGH58352.1"/>
    <property type="molecule type" value="Genomic_DNA"/>
</dbReference>
<evidence type="ECO:0000313" key="3">
    <source>
        <dbReference type="EMBL" id="GGH58352.1"/>
    </source>
</evidence>
<evidence type="ECO:0000259" key="2">
    <source>
        <dbReference type="Pfam" id="PF26572"/>
    </source>
</evidence>
<dbReference type="Pfam" id="PF26035">
    <property type="entry name" value="DUF8010"/>
    <property type="match status" value="1"/>
</dbReference>
<keyword evidence="4" id="KW-1185">Reference proteome</keyword>
<proteinExistence type="predicted"/>
<comment type="caution">
    <text evidence="3">The sequence shown here is derived from an EMBL/GenBank/DDBJ whole genome shotgun (WGS) entry which is preliminary data.</text>
</comment>
<dbReference type="Pfam" id="PF26572">
    <property type="entry name" value="DUF8185"/>
    <property type="match status" value="1"/>
</dbReference>
<dbReference type="Proteomes" id="UP000600171">
    <property type="component" value="Unassembled WGS sequence"/>
</dbReference>
<feature type="domain" description="DUF8185" evidence="2">
    <location>
        <begin position="115"/>
        <end position="231"/>
    </location>
</feature>
<evidence type="ECO:0000259" key="1">
    <source>
        <dbReference type="Pfam" id="PF26035"/>
    </source>
</evidence>
<name>A0A917MQP1_9MICC</name>
<reference evidence="3 4" key="1">
    <citation type="journal article" date="2014" name="Int. J. Syst. Evol. Microbiol.">
        <title>Complete genome sequence of Corynebacterium casei LMG S-19264T (=DSM 44701T), isolated from a smear-ripened cheese.</title>
        <authorList>
            <consortium name="US DOE Joint Genome Institute (JGI-PGF)"/>
            <person name="Walter F."/>
            <person name="Albersmeier A."/>
            <person name="Kalinowski J."/>
            <person name="Ruckert C."/>
        </authorList>
    </citation>
    <scope>NUCLEOTIDE SEQUENCE [LARGE SCALE GENOMIC DNA]</scope>
    <source>
        <strain evidence="3 4">CCM 8669</strain>
    </source>
</reference>
<evidence type="ECO:0000313" key="4">
    <source>
        <dbReference type="Proteomes" id="UP000600171"/>
    </source>
</evidence>
<feature type="domain" description="DUF8010" evidence="1">
    <location>
        <begin position="8"/>
        <end position="108"/>
    </location>
</feature>
<accession>A0A917MQP1</accession>
<dbReference type="AlphaFoldDB" id="A0A917MQP1"/>
<sequence>MSDVLTAHLGSAAAAGDLEKLVKRIRSVEKSAAVRLQAVGSSLAVSVCTLAPETLLDSTPTVLGMRAFRLEEPAEFDVVVESAAILDRLARIEEENFVLKVPPMTVHAVWAGVQPPMSGWEEVQPLPVELLESAAKEGMDAVDSALPDNPGHAVVNTVRSRIWSSPLQIEQRGGAADSQPTDFPVPTGAAFAAVVLGFLPRGAQGSLRCFTSGSWLRINAPAGYVLVRRNSAL</sequence>
<dbReference type="InterPro" id="IPR058323">
    <property type="entry name" value="DUF8010"/>
</dbReference>
<dbReference type="InterPro" id="IPR058498">
    <property type="entry name" value="DUF8185"/>
</dbReference>